<comment type="similarity">
    <text evidence="1">Belongs to the GID4/VID24 family.</text>
</comment>
<dbReference type="GO" id="GO:0006623">
    <property type="term" value="P:protein targeting to vacuole"/>
    <property type="evidence" value="ECO:0007669"/>
    <property type="project" value="TreeGrafter"/>
</dbReference>
<keyword evidence="4" id="KW-1185">Reference proteome</keyword>
<dbReference type="GO" id="GO:0034657">
    <property type="term" value="C:GID complex"/>
    <property type="evidence" value="ECO:0007669"/>
    <property type="project" value="TreeGrafter"/>
</dbReference>
<dbReference type="Proteomes" id="UP000757232">
    <property type="component" value="Unassembled WGS sequence"/>
</dbReference>
<evidence type="ECO:0000313" key="3">
    <source>
        <dbReference type="EMBL" id="OCB88810.1"/>
    </source>
</evidence>
<dbReference type="AlphaFoldDB" id="A0A9Q5HZC0"/>
<evidence type="ECO:0000256" key="2">
    <source>
        <dbReference type="SAM" id="MobiDB-lite"/>
    </source>
</evidence>
<feature type="compositionally biased region" description="Basic and acidic residues" evidence="2">
    <location>
        <begin position="24"/>
        <end position="36"/>
    </location>
</feature>
<proteinExistence type="inferred from homology"/>
<sequence length="217" mass="24058">MEEVHGFDQSTSCDSDVPPSCNGRENDITELPRDADSQEVAMRSTQVKGEENPAGSLDPSADSAPSCVRSKGYKCLQPGAIFKGVQRSGRNSYDVEINIIDIDIDASFLCGHLSIHGLTDKHPVVTTYFDAQIIGTHFGFDTKDWVTSRQDDTVHWSRFRGFHEVKKDLIEPDLLLPDNTSRPALFMRWKERYLVPQDGLQDLGGASFAGKSSTDSF</sequence>
<dbReference type="OrthoDB" id="62at2759"/>
<name>A0A9Q5HZC0_SANBA</name>
<dbReference type="GO" id="GO:0045721">
    <property type="term" value="P:negative regulation of gluconeogenesis"/>
    <property type="evidence" value="ECO:0007669"/>
    <property type="project" value="TreeGrafter"/>
</dbReference>
<dbReference type="PANTHER" id="PTHR14534">
    <property type="entry name" value="VACUOLAR IMPORT AND DEGRADATION PROTEIN 24"/>
    <property type="match status" value="1"/>
</dbReference>
<accession>A0A9Q5HZC0</accession>
<evidence type="ECO:0000313" key="4">
    <source>
        <dbReference type="Proteomes" id="UP000757232"/>
    </source>
</evidence>
<dbReference type="GO" id="GO:0043161">
    <property type="term" value="P:proteasome-mediated ubiquitin-dependent protein catabolic process"/>
    <property type="evidence" value="ECO:0007669"/>
    <property type="project" value="TreeGrafter"/>
</dbReference>
<dbReference type="GO" id="GO:0005773">
    <property type="term" value="C:vacuole"/>
    <property type="evidence" value="ECO:0007669"/>
    <property type="project" value="GOC"/>
</dbReference>
<feature type="region of interest" description="Disordered" evidence="2">
    <location>
        <begin position="1"/>
        <end position="63"/>
    </location>
</feature>
<dbReference type="InterPro" id="IPR018618">
    <property type="entry name" value="GID4/10-like"/>
</dbReference>
<evidence type="ECO:0000256" key="1">
    <source>
        <dbReference type="ARBA" id="ARBA00061469"/>
    </source>
</evidence>
<dbReference type="Pfam" id="PF09783">
    <property type="entry name" value="Vac_ImportDeg"/>
    <property type="match status" value="1"/>
</dbReference>
<dbReference type="PANTHER" id="PTHR14534:SF3">
    <property type="entry name" value="GID COMPLEX SUBUNIT 4 HOMOLOG"/>
    <property type="match status" value="1"/>
</dbReference>
<protein>
    <submittedName>
        <fullName evidence="3">Uncharacterized protein</fullName>
    </submittedName>
</protein>
<dbReference type="EMBL" id="LNZH02000170">
    <property type="protein sequence ID" value="OCB88810.1"/>
    <property type="molecule type" value="Genomic_DNA"/>
</dbReference>
<comment type="caution">
    <text evidence="3">The sequence shown here is derived from an EMBL/GenBank/DDBJ whole genome shotgun (WGS) entry which is preliminary data.</text>
</comment>
<reference evidence="3" key="1">
    <citation type="submission" date="2016-06" db="EMBL/GenBank/DDBJ databases">
        <title>Draft Genome sequence of the fungus Inonotus baumii.</title>
        <authorList>
            <person name="Zhu H."/>
            <person name="Lin W."/>
        </authorList>
    </citation>
    <scope>NUCLEOTIDE SEQUENCE</scope>
    <source>
        <strain evidence="3">821</strain>
    </source>
</reference>
<organism evidence="3 4">
    <name type="scientific">Sanghuangporus baumii</name>
    <name type="common">Phellinus baumii</name>
    <dbReference type="NCBI Taxonomy" id="108892"/>
    <lineage>
        <taxon>Eukaryota</taxon>
        <taxon>Fungi</taxon>
        <taxon>Dikarya</taxon>
        <taxon>Basidiomycota</taxon>
        <taxon>Agaricomycotina</taxon>
        <taxon>Agaricomycetes</taxon>
        <taxon>Hymenochaetales</taxon>
        <taxon>Hymenochaetaceae</taxon>
        <taxon>Sanghuangporus</taxon>
    </lineage>
</organism>
<dbReference type="GO" id="GO:0007039">
    <property type="term" value="P:protein catabolic process in the vacuole"/>
    <property type="evidence" value="ECO:0007669"/>
    <property type="project" value="TreeGrafter"/>
</dbReference>
<gene>
    <name evidence="3" type="ORF">A7U60_g4035</name>
</gene>